<reference evidence="2 3" key="1">
    <citation type="submission" date="2017-06" db="EMBL/GenBank/DDBJ databases">
        <title>Aedes aegypti genome working group (AGWG) sequencing and assembly.</title>
        <authorList>
            <consortium name="Aedes aegypti Genome Working Group (AGWG)"/>
            <person name="Matthews B.J."/>
        </authorList>
    </citation>
    <scope>NUCLEOTIDE SEQUENCE [LARGE SCALE GENOMIC DNA]</scope>
    <source>
        <strain evidence="2 3">LVP_AGWG</strain>
    </source>
</reference>
<feature type="region of interest" description="Disordered" evidence="1">
    <location>
        <begin position="1181"/>
        <end position="1202"/>
    </location>
</feature>
<dbReference type="InterPro" id="IPR051372">
    <property type="entry name" value="CWC21"/>
</dbReference>
<feature type="region of interest" description="Disordered" evidence="1">
    <location>
        <begin position="1845"/>
        <end position="1878"/>
    </location>
</feature>
<dbReference type="OrthoDB" id="249703at2759"/>
<feature type="compositionally biased region" description="Polar residues" evidence="1">
    <location>
        <begin position="1016"/>
        <end position="1027"/>
    </location>
</feature>
<feature type="region of interest" description="Disordered" evidence="1">
    <location>
        <begin position="510"/>
        <end position="536"/>
    </location>
</feature>
<name>A0A6I8TSR2_AEDAE</name>
<feature type="region of interest" description="Disordered" evidence="1">
    <location>
        <begin position="429"/>
        <end position="455"/>
    </location>
</feature>
<feature type="compositionally biased region" description="Polar residues" evidence="1">
    <location>
        <begin position="1181"/>
        <end position="1200"/>
    </location>
</feature>
<feature type="compositionally biased region" description="Polar residues" evidence="1">
    <location>
        <begin position="1621"/>
        <end position="1646"/>
    </location>
</feature>
<feature type="compositionally biased region" description="Low complexity" evidence="1">
    <location>
        <begin position="1988"/>
        <end position="2010"/>
    </location>
</feature>
<dbReference type="EnsemblMetazoa" id="AAEL018314-RC">
    <property type="protein sequence ID" value="AAEL018314-PC"/>
    <property type="gene ID" value="AAEL018314"/>
</dbReference>
<feature type="region of interest" description="Disordered" evidence="1">
    <location>
        <begin position="1015"/>
        <end position="1034"/>
    </location>
</feature>
<feature type="compositionally biased region" description="Basic and acidic residues" evidence="1">
    <location>
        <begin position="132"/>
        <end position="141"/>
    </location>
</feature>
<dbReference type="PANTHER" id="PTHR36562:SF6">
    <property type="entry name" value="EG:133E12.4 PROTEIN"/>
    <property type="match status" value="1"/>
</dbReference>
<feature type="region of interest" description="Disordered" evidence="1">
    <location>
        <begin position="1"/>
        <end position="159"/>
    </location>
</feature>
<sequence length="2107" mass="229019">MATREKKPRSVNSDSPTPSLGGGSDSAPSTPTSKGKGSRASLSRQKSKQLLIPNEDSVQSTDDIADPPASESAANTSGSSSNRSTSGSRTTRATTNEPTESASSTKEKEKDKDEAKDSKTVTRQNITKKKKPTAEESDKSKTSVTAIKKTAILKRKTRPIVGKPVLGKKVIARKQVNAKGKKEVTVTLKEDDNKNKNLRNGKPRATDSPVSKKKPVPPKDKAVKETSVDTVTVKQERRRSDSVSKCSDVTDVSTTLDTSSAKDEDDKKDDTSLSEIKRELLEESETKSKILDKMAEAFNERKTPTILPSKDEKTVRRSARQRKSTPKEKEEFATPSKVKVPVDIKSEPMDTDESESAPLTIDTEVPKKETPSSELEKDSSLSPELVSEGVSEISVKEFYSEPAFLENNLGIEKDPKLGEIVQVQEKIKLDKGSDSEATSATAASNGNTSVKEEIPQVVVKEEKKEEVEVQAQDDGKMKIDLPHSEILGVEKLKEIIGVVDASKQVQSNVVLPPVVVIPKEEGSGNESPLSDRSNDKDVLLSIINKVESSLKKSDSRSDSEGERTGKSKAKSSAKEPKPKARNAKDKCKEDEKAKEEKLRQEKLRVEEKVREEKLRAERLKQEEEKKIVEEKIKQEQEAKKVIPAVPEVSSKPTSPKTIEEVVSVMEKVLPTKTVTTLSLTSADSHLVLSVTSSESTDLVESKQPEPLKLDQIVSNAITLENLPAITLLKKDPNQVKDEKKHEAAHVKAELEILPLKEVALAKEEISKTKGSESPLQIISKSENAAAAVSITTVTAEGNKSPLSIIAIQTDKGSDKSAIFEEIPEEARKATDIEAVKNRDLVQTDVSHTNDIKTVVNDTHSVTNELPSLPDPAKESTSLAHSTVDTSEDVAKQKESHFKHLGLLTLQAASEEKQRRKELVLHKPMGSSVSSAVSTCSSTSSTSSKSGSGSKSTRNSESTGTLKTVIKLNRGEKRKPRLPLKMTLQKGKGKGAEKDANGGEGNGETAFYIIQSEADHQNQSMTDPTAQGTAALGRKAHSRSHTTDCVVVPEVVAESAVVKEVVQQAVLVIPEKASSFNVHPERLCQDQCFYCGGKFGLYDTPCHIAAMKSSERQQNILASEVKIKIDSCLCDACFRHVDRKANCPSYRKKTEAKSLSSLAKIQSSVSAFHDDKQSQEDIATSISAPSLDNSQSSAEESTQPASRELDVVEEKIQGHCHVRDCGAGASHTIRRKWLLKMKKTISKILEINLEPTNSVSNLIPICDGHYELISHLMICAMCKRRLPKNHIYYIVNEIPQLERLIQEQGIAMKLGNSTLVVCKLCRYYANLLLKPPDAKSQKAQFIKNYNRRLLQFYERENELQELALSAMEPTRIVTNPDIIISDGEDDTVEIVPVGDSVSLQRRSHHSRKSTDLTIVDNSSAQVGELEEVTITPAPKIHNTANVSGNSSIILDNDVSIEQQPASAEKRRKDESLDMAKALKANPNISMRELFPGEEELGIHINIPFNNASTRTPEGWTKVNTTLQYDDSTRALWEDLQQPYGNQSSFLRHLVLLEKYFRNGDLILSPQAKNNAATYSEAVQNRLRSFDNVPTPPPATVIDKSSILQQLGNAPITITQTAKARTKSSTEPVSLLKSNNPHLLGGTSSSGEASLKRKLSVDAKPKATTAKADVAPGSKIIKLDETIVVPGGKASVLVPPELISINSKQNVTITTIPPGKSPSAPVQGPQQPQPQQSLLQPQQSLLQPQSQNKKSPGSAGMREIIKLPDQLTEAERRETSKPWRPTLIPITPGSAETIKAGPLYQTADGRRLPKLVQVMSGGKPYHISIHDYNRMCILRREKLLQQRQDLMQHQYQQQQKRLQQQSPPNQPNSNATATKTSGAGKSLLDTNALSAAKMAQIPNQILEQNSLIPIGNNSSNASSGINSNSNAINKSNGPSSELQQLIKLRKPGSSNSLIPPVTSGPTYFKNTLPLSTATSKSISLPNAPSMLSMAGASQQSGASNTTSPPVVPSGPSQLDQLIKSNNSFLNSFLTQSQLNAMVVAATAMANSANANSNSVLTGGGSGGTSGGSILMDNSAAQLLSKIPKSLTVIPQQKQRSLSRVSSNEDQNSA</sequence>
<feature type="compositionally biased region" description="Basic and acidic residues" evidence="1">
    <location>
        <begin position="295"/>
        <end position="315"/>
    </location>
</feature>
<feature type="region of interest" description="Disordered" evidence="1">
    <location>
        <begin position="1983"/>
        <end position="2011"/>
    </location>
</feature>
<dbReference type="PANTHER" id="PTHR36562">
    <property type="entry name" value="SERINE/ARGININE REPETITIVE MATRIX 2"/>
    <property type="match status" value="1"/>
</dbReference>
<feature type="compositionally biased region" description="Low complexity" evidence="1">
    <location>
        <begin position="72"/>
        <end position="104"/>
    </location>
</feature>
<dbReference type="EnsemblMetazoa" id="AAEL018314-RB">
    <property type="protein sequence ID" value="AAEL018314-PB"/>
    <property type="gene ID" value="AAEL018314"/>
</dbReference>
<feature type="region of interest" description="Disordered" evidence="1">
    <location>
        <begin position="1621"/>
        <end position="1662"/>
    </location>
</feature>
<accession>A0A6I8TSR2</accession>
<feature type="compositionally biased region" description="Basic and acidic residues" evidence="1">
    <location>
        <begin position="260"/>
        <end position="274"/>
    </location>
</feature>
<dbReference type="Proteomes" id="UP000008820">
    <property type="component" value="Chromosome 3"/>
</dbReference>
<feature type="compositionally biased region" description="Basic and acidic residues" evidence="1">
    <location>
        <begin position="572"/>
        <end position="599"/>
    </location>
</feature>
<feature type="region of interest" description="Disordered" evidence="1">
    <location>
        <begin position="177"/>
        <end position="274"/>
    </location>
</feature>
<proteinExistence type="predicted"/>
<feature type="compositionally biased region" description="Low complexity" evidence="1">
    <location>
        <begin position="247"/>
        <end position="259"/>
    </location>
</feature>
<feature type="compositionally biased region" description="Basic and acidic residues" evidence="1">
    <location>
        <begin position="548"/>
        <end position="565"/>
    </location>
</feature>
<evidence type="ECO:0000313" key="3">
    <source>
        <dbReference type="Proteomes" id="UP000008820"/>
    </source>
</evidence>
<evidence type="ECO:0000256" key="1">
    <source>
        <dbReference type="SAM" id="MobiDB-lite"/>
    </source>
</evidence>
<feature type="region of interest" description="Disordered" evidence="1">
    <location>
        <begin position="1707"/>
        <end position="1788"/>
    </location>
</feature>
<keyword evidence="3" id="KW-1185">Reference proteome</keyword>
<feature type="compositionally biased region" description="Basic and acidic residues" evidence="1">
    <location>
        <begin position="180"/>
        <end position="195"/>
    </location>
</feature>
<feature type="compositionally biased region" description="Polar residues" evidence="1">
    <location>
        <begin position="874"/>
        <end position="884"/>
    </location>
</feature>
<dbReference type="FunCoup" id="A0A6I8TSR2">
    <property type="interactions" value="212"/>
</dbReference>
<evidence type="ECO:0000313" key="2">
    <source>
        <dbReference type="EnsemblMetazoa" id="AAEL018314-PC"/>
    </source>
</evidence>
<feature type="region of interest" description="Disordered" evidence="1">
    <location>
        <begin position="548"/>
        <end position="599"/>
    </location>
</feature>
<feature type="compositionally biased region" description="Low complexity" evidence="1">
    <location>
        <begin position="1914"/>
        <end position="1931"/>
    </location>
</feature>
<dbReference type="GO" id="GO:0005634">
    <property type="term" value="C:nucleus"/>
    <property type="evidence" value="ECO:0007669"/>
    <property type="project" value="TreeGrafter"/>
</dbReference>
<feature type="region of interest" description="Disordered" evidence="1">
    <location>
        <begin position="295"/>
        <end position="387"/>
    </location>
</feature>
<gene>
    <name evidence="2" type="primary">5577382</name>
</gene>
<feature type="compositionally biased region" description="Basic and acidic residues" evidence="1">
    <location>
        <begin position="364"/>
        <end position="379"/>
    </location>
</feature>
<protein>
    <submittedName>
        <fullName evidence="2">Uncharacterized protein</fullName>
    </submittedName>
</protein>
<feature type="region of interest" description="Disordered" evidence="1">
    <location>
        <begin position="920"/>
        <end position="1002"/>
    </location>
</feature>
<dbReference type="InParanoid" id="A0A6I8TSR2"/>
<feature type="region of interest" description="Disordered" evidence="1">
    <location>
        <begin position="1914"/>
        <end position="1935"/>
    </location>
</feature>
<dbReference type="EnsemblMetazoa" id="AAEL018314-RD">
    <property type="protein sequence ID" value="AAEL018314-PD"/>
    <property type="gene ID" value="AAEL018314"/>
</dbReference>
<feature type="compositionally biased region" description="Polar residues" evidence="1">
    <location>
        <begin position="1869"/>
        <end position="1878"/>
    </location>
</feature>
<feature type="compositionally biased region" description="Low complexity" evidence="1">
    <location>
        <begin position="1715"/>
        <end position="1745"/>
    </location>
</feature>
<feature type="region of interest" description="Disordered" evidence="1">
    <location>
        <begin position="860"/>
        <end position="886"/>
    </location>
</feature>
<feature type="compositionally biased region" description="Polar residues" evidence="1">
    <location>
        <begin position="26"/>
        <end position="44"/>
    </location>
</feature>
<reference evidence="2" key="2">
    <citation type="submission" date="2020-05" db="UniProtKB">
        <authorList>
            <consortium name="EnsemblMetazoa"/>
        </authorList>
    </citation>
    <scope>IDENTIFICATION</scope>
    <source>
        <strain evidence="2">LVP_AGWG</strain>
    </source>
</reference>
<feature type="compositionally biased region" description="Basic and acidic residues" evidence="1">
    <location>
        <begin position="105"/>
        <end position="120"/>
    </location>
</feature>
<feature type="compositionally biased region" description="Low complexity" evidence="1">
    <location>
        <begin position="1845"/>
        <end position="1868"/>
    </location>
</feature>
<feature type="compositionally biased region" description="Low complexity" evidence="1">
    <location>
        <begin position="435"/>
        <end position="449"/>
    </location>
</feature>
<feature type="compositionally biased region" description="Basic and acidic residues" evidence="1">
    <location>
        <begin position="217"/>
        <end position="227"/>
    </location>
</feature>
<organism evidence="2 3">
    <name type="scientific">Aedes aegypti</name>
    <name type="common">Yellowfever mosquito</name>
    <name type="synonym">Culex aegypti</name>
    <dbReference type="NCBI Taxonomy" id="7159"/>
    <lineage>
        <taxon>Eukaryota</taxon>
        <taxon>Metazoa</taxon>
        <taxon>Ecdysozoa</taxon>
        <taxon>Arthropoda</taxon>
        <taxon>Hexapoda</taxon>
        <taxon>Insecta</taxon>
        <taxon>Pterygota</taxon>
        <taxon>Neoptera</taxon>
        <taxon>Endopterygota</taxon>
        <taxon>Diptera</taxon>
        <taxon>Nematocera</taxon>
        <taxon>Culicoidea</taxon>
        <taxon>Culicidae</taxon>
        <taxon>Culicinae</taxon>
        <taxon>Aedini</taxon>
        <taxon>Aedes</taxon>
        <taxon>Stegomyia</taxon>
    </lineage>
</organism>
<feature type="compositionally biased region" description="Low complexity" evidence="1">
    <location>
        <begin position="926"/>
        <end position="958"/>
    </location>
</feature>